<dbReference type="Proteomes" id="UP000680132">
    <property type="component" value="Unassembled WGS sequence"/>
</dbReference>
<comment type="caution">
    <text evidence="3">The sequence shown here is derived from an EMBL/GenBank/DDBJ whole genome shotgun (WGS) entry which is preliminary data.</text>
</comment>
<dbReference type="Gene3D" id="3.40.50.1820">
    <property type="entry name" value="alpha/beta hydrolase"/>
    <property type="match status" value="1"/>
</dbReference>
<reference evidence="3" key="1">
    <citation type="submission" date="2021-03" db="EMBL/GenBank/DDBJ databases">
        <title>Microbacterium sp. nov., a novel actinobacterium isolated from cow dung.</title>
        <authorList>
            <person name="Zhang L."/>
        </authorList>
    </citation>
    <scope>NUCLEOTIDE SEQUENCE</scope>
    <source>
        <strain evidence="3">NEAU-LLB</strain>
    </source>
</reference>
<proteinExistence type="predicted"/>
<dbReference type="EMBL" id="JAGFOA010000001">
    <property type="protein sequence ID" value="MBO3662340.1"/>
    <property type="molecule type" value="Genomic_DNA"/>
</dbReference>
<feature type="signal peptide" evidence="1">
    <location>
        <begin position="1"/>
        <end position="29"/>
    </location>
</feature>
<feature type="chain" id="PRO_5038277388" description="AB hydrolase-1 domain-containing protein" evidence="1">
    <location>
        <begin position="30"/>
        <end position="444"/>
    </location>
</feature>
<name>A0A939TPF5_9MICO</name>
<evidence type="ECO:0000259" key="2">
    <source>
        <dbReference type="Pfam" id="PF00561"/>
    </source>
</evidence>
<evidence type="ECO:0000313" key="5">
    <source>
        <dbReference type="Proteomes" id="UP000680132"/>
    </source>
</evidence>
<organism evidence="3 5">
    <name type="scientific">Microbacterium stercoris</name>
    <dbReference type="NCBI Taxonomy" id="2820289"/>
    <lineage>
        <taxon>Bacteria</taxon>
        <taxon>Bacillati</taxon>
        <taxon>Actinomycetota</taxon>
        <taxon>Actinomycetes</taxon>
        <taxon>Micrococcales</taxon>
        <taxon>Microbacteriaceae</taxon>
        <taxon>Microbacterium</taxon>
    </lineage>
</organism>
<dbReference type="AlphaFoldDB" id="A0A939TPF5"/>
<dbReference type="InterPro" id="IPR000073">
    <property type="entry name" value="AB_hydrolase_1"/>
</dbReference>
<dbReference type="InterPro" id="IPR029058">
    <property type="entry name" value="AB_hydrolase_fold"/>
</dbReference>
<dbReference type="SUPFAM" id="SSF53474">
    <property type="entry name" value="alpha/beta-Hydrolases"/>
    <property type="match status" value="1"/>
</dbReference>
<keyword evidence="1" id="KW-0732">Signal</keyword>
<dbReference type="EMBL" id="JAGFOA010000005">
    <property type="protein sequence ID" value="MBO3664332.1"/>
    <property type="molecule type" value="Genomic_DNA"/>
</dbReference>
<evidence type="ECO:0000313" key="4">
    <source>
        <dbReference type="EMBL" id="MBO3664332.1"/>
    </source>
</evidence>
<dbReference type="Pfam" id="PF00561">
    <property type="entry name" value="Abhydrolase_1"/>
    <property type="match status" value="1"/>
</dbReference>
<dbReference type="GO" id="GO:0003824">
    <property type="term" value="F:catalytic activity"/>
    <property type="evidence" value="ECO:0007669"/>
    <property type="project" value="UniProtKB-ARBA"/>
</dbReference>
<keyword evidence="5" id="KW-1185">Reference proteome</keyword>
<protein>
    <recommendedName>
        <fullName evidence="2">AB hydrolase-1 domain-containing protein</fullName>
    </recommendedName>
</protein>
<feature type="domain" description="AB hydrolase-1" evidence="2">
    <location>
        <begin position="104"/>
        <end position="298"/>
    </location>
</feature>
<dbReference type="RefSeq" id="WP_208500026.1">
    <property type="nucleotide sequence ID" value="NZ_JAGFOA010000001.1"/>
</dbReference>
<sequence length="444" mass="46726">MPTTHRIRNAAIASAVATGLAFSASPAVAAEGERVLEGALTDSTPYRFVIPDDWNGTVFVDMDFAAGPIGDAEQALIDRGAAYGGTTRNVTGWNIGGAIANQLEALDVFTAEMGEPEQAITMGSSMGGFVAAATGELHPDRIDGVLAACGGLSGTVSQWNQKLDTVFVLSELLDPEGSLPVVDIPADVSGAQQAWIGHLTAAQATPEGRARIALAAAIGQLPAWSQTIADPSPRDADTYEQAWFGALAGDPLPYIGQAMSSRRTSTLLFGGLPSWNTGIDYAEQLRKASPEARRVVADLYERAGLSLEADLATVNAAERYQADPDAVERFAATYEFTGEISVPTLTLNNVGDQISTVAQQSAYEQRVKKAGNASLLRQTYVASAGHCNFTAAETVAAAELLLERLDTGHWGGGTSAHQLNRAAAALDLGEARFIRFTPDRFNRG</sequence>
<accession>A0A939TPF5</accession>
<evidence type="ECO:0000313" key="3">
    <source>
        <dbReference type="EMBL" id="MBO3662340.1"/>
    </source>
</evidence>
<gene>
    <name evidence="3" type="ORF">J5V96_02310</name>
    <name evidence="4" type="ORF">J5V96_12555</name>
</gene>
<evidence type="ECO:0000256" key="1">
    <source>
        <dbReference type="SAM" id="SignalP"/>
    </source>
</evidence>